<comment type="caution">
    <text evidence="6">The sequence shown here is derived from an EMBL/GenBank/DDBJ whole genome shotgun (WGS) entry which is preliminary data.</text>
</comment>
<dbReference type="OrthoDB" id="411372at2759"/>
<evidence type="ECO:0000313" key="6">
    <source>
        <dbReference type="EMBL" id="PWA65357.1"/>
    </source>
</evidence>
<accession>A0A2U1MVT6</accession>
<keyword evidence="1" id="KW-0479">Metal-binding</keyword>
<sequence>MEDTVALFRATPENVGKGLYSCPHYWRRCSIRAPCCDSIFGCRLCHDYLREGLCDNPLDRSLIKKMMRLYHTYLQRFSRMVL</sequence>
<evidence type="ECO:0000256" key="4">
    <source>
        <dbReference type="PROSITE-ProRule" id="PRU00601"/>
    </source>
</evidence>
<evidence type="ECO:0000259" key="5">
    <source>
        <dbReference type="PROSITE" id="PS51266"/>
    </source>
</evidence>
<evidence type="ECO:0000256" key="2">
    <source>
        <dbReference type="ARBA" id="ARBA00022771"/>
    </source>
</evidence>
<dbReference type="Proteomes" id="UP000245207">
    <property type="component" value="Unassembled WGS sequence"/>
</dbReference>
<dbReference type="EMBL" id="PKPP01004243">
    <property type="protein sequence ID" value="PWA65357.1"/>
    <property type="molecule type" value="Genomic_DNA"/>
</dbReference>
<proteinExistence type="predicted"/>
<evidence type="ECO:0000256" key="3">
    <source>
        <dbReference type="ARBA" id="ARBA00022833"/>
    </source>
</evidence>
<feature type="domain" description="CHY-type" evidence="5">
    <location>
        <begin position="15"/>
        <end position="82"/>
    </location>
</feature>
<dbReference type="STRING" id="35608.A0A2U1MVT6"/>
<dbReference type="PANTHER" id="PTHR21319">
    <property type="entry name" value="RING FINGER AND CHY ZINC FINGER DOMAIN-CONTAINING PROTEIN 1"/>
    <property type="match status" value="1"/>
</dbReference>
<organism evidence="6 7">
    <name type="scientific">Artemisia annua</name>
    <name type="common">Sweet wormwood</name>
    <dbReference type="NCBI Taxonomy" id="35608"/>
    <lineage>
        <taxon>Eukaryota</taxon>
        <taxon>Viridiplantae</taxon>
        <taxon>Streptophyta</taxon>
        <taxon>Embryophyta</taxon>
        <taxon>Tracheophyta</taxon>
        <taxon>Spermatophyta</taxon>
        <taxon>Magnoliopsida</taxon>
        <taxon>eudicotyledons</taxon>
        <taxon>Gunneridae</taxon>
        <taxon>Pentapetalae</taxon>
        <taxon>asterids</taxon>
        <taxon>campanulids</taxon>
        <taxon>Asterales</taxon>
        <taxon>Asteraceae</taxon>
        <taxon>Asteroideae</taxon>
        <taxon>Anthemideae</taxon>
        <taxon>Artemisiinae</taxon>
        <taxon>Artemisia</taxon>
    </lineage>
</organism>
<dbReference type="PROSITE" id="PS51266">
    <property type="entry name" value="ZF_CHY"/>
    <property type="match status" value="1"/>
</dbReference>
<name>A0A2U1MVT6_ARTAN</name>
<dbReference type="GO" id="GO:0008270">
    <property type="term" value="F:zinc ion binding"/>
    <property type="evidence" value="ECO:0007669"/>
    <property type="project" value="UniProtKB-KW"/>
</dbReference>
<dbReference type="GO" id="GO:0005634">
    <property type="term" value="C:nucleus"/>
    <property type="evidence" value="ECO:0007669"/>
    <property type="project" value="TreeGrafter"/>
</dbReference>
<dbReference type="GO" id="GO:0061630">
    <property type="term" value="F:ubiquitin protein ligase activity"/>
    <property type="evidence" value="ECO:0007669"/>
    <property type="project" value="TreeGrafter"/>
</dbReference>
<evidence type="ECO:0000256" key="1">
    <source>
        <dbReference type="ARBA" id="ARBA00022723"/>
    </source>
</evidence>
<dbReference type="SUPFAM" id="SSF161219">
    <property type="entry name" value="CHY zinc finger-like"/>
    <property type="match status" value="1"/>
</dbReference>
<keyword evidence="7" id="KW-1185">Reference proteome</keyword>
<keyword evidence="2 4" id="KW-0863">Zinc-finger</keyword>
<dbReference type="AlphaFoldDB" id="A0A2U1MVT6"/>
<gene>
    <name evidence="6" type="ORF">CTI12_AA336950</name>
</gene>
<protein>
    <submittedName>
        <fullName evidence="6">RING finger and CHY zinc finger domain-containing protein 1</fullName>
    </submittedName>
</protein>
<dbReference type="GO" id="GO:0016567">
    <property type="term" value="P:protein ubiquitination"/>
    <property type="evidence" value="ECO:0007669"/>
    <property type="project" value="TreeGrafter"/>
</dbReference>
<evidence type="ECO:0000313" key="7">
    <source>
        <dbReference type="Proteomes" id="UP000245207"/>
    </source>
</evidence>
<keyword evidence="3" id="KW-0862">Zinc</keyword>
<dbReference type="GO" id="GO:0006511">
    <property type="term" value="P:ubiquitin-dependent protein catabolic process"/>
    <property type="evidence" value="ECO:0007669"/>
    <property type="project" value="TreeGrafter"/>
</dbReference>
<dbReference type="Pfam" id="PF05495">
    <property type="entry name" value="zf-CHY"/>
    <property type="match status" value="1"/>
</dbReference>
<reference evidence="6 7" key="1">
    <citation type="journal article" date="2018" name="Mol. Plant">
        <title>The genome of Artemisia annua provides insight into the evolution of Asteraceae family and artemisinin biosynthesis.</title>
        <authorList>
            <person name="Shen Q."/>
            <person name="Zhang L."/>
            <person name="Liao Z."/>
            <person name="Wang S."/>
            <person name="Yan T."/>
            <person name="Shi P."/>
            <person name="Liu M."/>
            <person name="Fu X."/>
            <person name="Pan Q."/>
            <person name="Wang Y."/>
            <person name="Lv Z."/>
            <person name="Lu X."/>
            <person name="Zhang F."/>
            <person name="Jiang W."/>
            <person name="Ma Y."/>
            <person name="Chen M."/>
            <person name="Hao X."/>
            <person name="Li L."/>
            <person name="Tang Y."/>
            <person name="Lv G."/>
            <person name="Zhou Y."/>
            <person name="Sun X."/>
            <person name="Brodelius P.E."/>
            <person name="Rose J.K.C."/>
            <person name="Tang K."/>
        </authorList>
    </citation>
    <scope>NUCLEOTIDE SEQUENCE [LARGE SCALE GENOMIC DNA]</scope>
    <source>
        <strain evidence="7">cv. Huhao1</strain>
        <tissue evidence="6">Leaf</tissue>
    </source>
</reference>
<dbReference type="InterPro" id="IPR008913">
    <property type="entry name" value="Znf_CHY"/>
</dbReference>
<dbReference type="InterPro" id="IPR037274">
    <property type="entry name" value="Znf_CHY_sf"/>
</dbReference>